<keyword evidence="1" id="KW-1133">Transmembrane helix</keyword>
<feature type="transmembrane region" description="Helical" evidence="1">
    <location>
        <begin position="6"/>
        <end position="24"/>
    </location>
</feature>
<name>A0A3M7SDU9_BRAPC</name>
<proteinExistence type="predicted"/>
<evidence type="ECO:0000313" key="3">
    <source>
        <dbReference type="Proteomes" id="UP000276133"/>
    </source>
</evidence>
<dbReference type="Proteomes" id="UP000276133">
    <property type="component" value="Unassembled WGS sequence"/>
</dbReference>
<keyword evidence="1" id="KW-0472">Membrane</keyword>
<evidence type="ECO:0000256" key="1">
    <source>
        <dbReference type="SAM" id="Phobius"/>
    </source>
</evidence>
<sequence>MVDLVLIRKTFIIIHLCCMILLSSQVERERLIAKDNIFYLIQNVYVCILGPTILKFFINVIELTAKNCEMPQILTRCPITQHDKRKNCFFILALSNCEPGQRLSENNAAII</sequence>
<accession>A0A3M7SDU9</accession>
<feature type="transmembrane region" description="Helical" evidence="1">
    <location>
        <begin position="36"/>
        <end position="58"/>
    </location>
</feature>
<gene>
    <name evidence="2" type="ORF">BpHYR1_035145</name>
</gene>
<reference evidence="2 3" key="1">
    <citation type="journal article" date="2018" name="Sci. Rep.">
        <title>Genomic signatures of local adaptation to the degree of environmental predictability in rotifers.</title>
        <authorList>
            <person name="Franch-Gras L."/>
            <person name="Hahn C."/>
            <person name="Garcia-Roger E.M."/>
            <person name="Carmona M.J."/>
            <person name="Serra M."/>
            <person name="Gomez A."/>
        </authorList>
    </citation>
    <scope>NUCLEOTIDE SEQUENCE [LARGE SCALE GENOMIC DNA]</scope>
    <source>
        <strain evidence="2">HYR1</strain>
    </source>
</reference>
<organism evidence="2 3">
    <name type="scientific">Brachionus plicatilis</name>
    <name type="common">Marine rotifer</name>
    <name type="synonym">Brachionus muelleri</name>
    <dbReference type="NCBI Taxonomy" id="10195"/>
    <lineage>
        <taxon>Eukaryota</taxon>
        <taxon>Metazoa</taxon>
        <taxon>Spiralia</taxon>
        <taxon>Gnathifera</taxon>
        <taxon>Rotifera</taxon>
        <taxon>Eurotatoria</taxon>
        <taxon>Monogononta</taxon>
        <taxon>Pseudotrocha</taxon>
        <taxon>Ploima</taxon>
        <taxon>Brachionidae</taxon>
        <taxon>Brachionus</taxon>
    </lineage>
</organism>
<dbReference type="AlphaFoldDB" id="A0A3M7SDU9"/>
<dbReference type="EMBL" id="REGN01001547">
    <property type="protein sequence ID" value="RNA33961.1"/>
    <property type="molecule type" value="Genomic_DNA"/>
</dbReference>
<comment type="caution">
    <text evidence="2">The sequence shown here is derived from an EMBL/GenBank/DDBJ whole genome shotgun (WGS) entry which is preliminary data.</text>
</comment>
<keyword evidence="3" id="KW-1185">Reference proteome</keyword>
<protein>
    <submittedName>
        <fullName evidence="2">Uncharacterized protein</fullName>
    </submittedName>
</protein>
<keyword evidence="1" id="KW-0812">Transmembrane</keyword>
<evidence type="ECO:0000313" key="2">
    <source>
        <dbReference type="EMBL" id="RNA33961.1"/>
    </source>
</evidence>